<evidence type="ECO:0000313" key="3">
    <source>
        <dbReference type="EMBL" id="MBC9175850.1"/>
    </source>
</evidence>
<dbReference type="EMBL" id="JACTUZ010000005">
    <property type="protein sequence ID" value="MBC9175850.1"/>
    <property type="molecule type" value="Genomic_DNA"/>
</dbReference>
<dbReference type="PANTHER" id="PTHR11895">
    <property type="entry name" value="TRANSAMIDASE"/>
    <property type="match status" value="1"/>
</dbReference>
<feature type="region of interest" description="Disordered" evidence="1">
    <location>
        <begin position="484"/>
        <end position="507"/>
    </location>
</feature>
<name>A0ABR7R274_9PROT</name>
<dbReference type="PANTHER" id="PTHR11895:SF76">
    <property type="entry name" value="INDOLEACETAMIDE HYDROLASE"/>
    <property type="match status" value="1"/>
</dbReference>
<dbReference type="Gene3D" id="3.90.1300.10">
    <property type="entry name" value="Amidase signature (AS) domain"/>
    <property type="match status" value="1"/>
</dbReference>
<reference evidence="3 4" key="1">
    <citation type="journal article" date="2009" name="Int. J. Syst. Evol. Microbiol.">
        <title>Transfer of Teichococcus ludipueritiae and Muricoccus roseus to the genus Roseomonas, as Roseomonas ludipueritiae comb. nov. and Roseomonas rosea comb. nov., respectively, and emended description of the genus Roseomonas.</title>
        <authorList>
            <person name="Sanchez-Porro C."/>
            <person name="Gallego V."/>
            <person name="Busse H.J."/>
            <person name="Kampfer P."/>
            <person name="Ventosa A."/>
        </authorList>
    </citation>
    <scope>NUCLEOTIDE SEQUENCE [LARGE SCALE GENOMIC DNA]</scope>
    <source>
        <strain evidence="3 4">DSM 14915</strain>
    </source>
</reference>
<dbReference type="SUPFAM" id="SSF75304">
    <property type="entry name" value="Amidase signature (AS) enzymes"/>
    <property type="match status" value="1"/>
</dbReference>
<dbReference type="InterPro" id="IPR000120">
    <property type="entry name" value="Amidase"/>
</dbReference>
<sequence>MTLLCDLTAVELRRLIGTRQISPVELVRDCIRRIEAVNPVLNAVVATDFEAGLEAARAAEAQVMRGDKLGALHGLPVGVKDLNDTAGLRTTYGSPIFQDHVPARDEQMVAALRRAGAIILAKTNTPEFGTGGNTTNEVYGPTGNAFNPALSCAGSSGGSAVALAASMLPLCTGSDTGGSLRKPAAWSGVVGFRPTPGLVPSEKRRLGWSVLSVQGPMGRNVADTALLLGTMARGSSIDPMASPQAGGEDVALRRPQDLSSLRVAFSTDLGFAPVAPSIARVFTARMAALSGLFSGLREENPDMAGANRAYRVIRCVNFLSAFRSHYERDPQLLGANTRGNYEEGLTYTLSDLAEAHMEQTRIYRAFQDFFTRHDLLFLPCQALTPFPKTQLYPTEMEGMPLSGYFDTSGITFAISITGHPAICIPCGLDDYGMPFGLQVVGPRGADAFTLDCAMALERLFQDLPGFGRPVPDLDLLEEASRSMAHPCPLPVTQQRRAEADPGRHQPG</sequence>
<gene>
    <name evidence="3" type="ORF">IBL25_02675</name>
</gene>
<dbReference type="Pfam" id="PF01425">
    <property type="entry name" value="Amidase"/>
    <property type="match status" value="1"/>
</dbReference>
<feature type="compositionally biased region" description="Basic and acidic residues" evidence="1">
    <location>
        <begin position="495"/>
        <end position="507"/>
    </location>
</feature>
<evidence type="ECO:0000259" key="2">
    <source>
        <dbReference type="Pfam" id="PF01425"/>
    </source>
</evidence>
<evidence type="ECO:0000313" key="4">
    <source>
        <dbReference type="Proteomes" id="UP000603940"/>
    </source>
</evidence>
<protein>
    <submittedName>
        <fullName evidence="3">Amidase</fullName>
    </submittedName>
</protein>
<evidence type="ECO:0000256" key="1">
    <source>
        <dbReference type="SAM" id="MobiDB-lite"/>
    </source>
</evidence>
<dbReference type="InterPro" id="IPR023631">
    <property type="entry name" value="Amidase_dom"/>
</dbReference>
<comment type="caution">
    <text evidence="3">The sequence shown here is derived from an EMBL/GenBank/DDBJ whole genome shotgun (WGS) entry which is preliminary data.</text>
</comment>
<feature type="domain" description="Amidase" evidence="2">
    <location>
        <begin position="25"/>
        <end position="449"/>
    </location>
</feature>
<dbReference type="InterPro" id="IPR036928">
    <property type="entry name" value="AS_sf"/>
</dbReference>
<organism evidence="3 4">
    <name type="scientific">Pseudoroseomonas ludipueritiae</name>
    <dbReference type="NCBI Taxonomy" id="198093"/>
    <lineage>
        <taxon>Bacteria</taxon>
        <taxon>Pseudomonadati</taxon>
        <taxon>Pseudomonadota</taxon>
        <taxon>Alphaproteobacteria</taxon>
        <taxon>Acetobacterales</taxon>
        <taxon>Acetobacteraceae</taxon>
        <taxon>Pseudoroseomonas</taxon>
    </lineage>
</organism>
<accession>A0ABR7R274</accession>
<proteinExistence type="predicted"/>
<dbReference type="Proteomes" id="UP000603940">
    <property type="component" value="Unassembled WGS sequence"/>
</dbReference>
<keyword evidence="4" id="KW-1185">Reference proteome</keyword>